<organism evidence="3 4">
    <name type="scientific">Rubinisphaera brasiliensis (strain ATCC 49424 / DSM 5305 / JCM 21570 / IAM 15109 / NBRC 103401 / IFAM 1448)</name>
    <name type="common">Planctomyces brasiliensis</name>
    <dbReference type="NCBI Taxonomy" id="756272"/>
    <lineage>
        <taxon>Bacteria</taxon>
        <taxon>Pseudomonadati</taxon>
        <taxon>Planctomycetota</taxon>
        <taxon>Planctomycetia</taxon>
        <taxon>Planctomycetales</taxon>
        <taxon>Planctomycetaceae</taxon>
        <taxon>Rubinisphaera</taxon>
    </lineage>
</organism>
<comment type="similarity">
    <text evidence="1">Belongs to the Skp family.</text>
</comment>
<dbReference type="eggNOG" id="COG2825">
    <property type="taxonomic scope" value="Bacteria"/>
</dbReference>
<dbReference type="GO" id="GO:0005829">
    <property type="term" value="C:cytosol"/>
    <property type="evidence" value="ECO:0007669"/>
    <property type="project" value="TreeGrafter"/>
</dbReference>
<dbReference type="EMBL" id="CP002546">
    <property type="protein sequence ID" value="ADY59581.1"/>
    <property type="molecule type" value="Genomic_DNA"/>
</dbReference>
<gene>
    <name evidence="3" type="ordered locus">Plabr_1977</name>
</gene>
<dbReference type="Proteomes" id="UP000006860">
    <property type="component" value="Chromosome"/>
</dbReference>
<name>F0SHV1_RUBBR</name>
<dbReference type="InterPro" id="IPR005632">
    <property type="entry name" value="Chaperone_Skp"/>
</dbReference>
<dbReference type="PANTHER" id="PTHR35089">
    <property type="entry name" value="CHAPERONE PROTEIN SKP"/>
    <property type="match status" value="1"/>
</dbReference>
<dbReference type="HOGENOM" id="CLU_1089427_0_0_0"/>
<evidence type="ECO:0000256" key="2">
    <source>
        <dbReference type="ARBA" id="ARBA00022729"/>
    </source>
</evidence>
<dbReference type="AlphaFoldDB" id="F0SHV1"/>
<evidence type="ECO:0000313" key="4">
    <source>
        <dbReference type="Proteomes" id="UP000006860"/>
    </source>
</evidence>
<dbReference type="SMART" id="SM00935">
    <property type="entry name" value="OmpH"/>
    <property type="match status" value="1"/>
</dbReference>
<dbReference type="SUPFAM" id="SSF111384">
    <property type="entry name" value="OmpH-like"/>
    <property type="match status" value="1"/>
</dbReference>
<sequence>MDWSSRVDFESPARSTECVIGNVKTRLLVLGNATSKGVPDVKRFTLLSLCLGLTLSLIPHTASAQNGGAPAASGQPKRTIGLIDMAHLFKEYKKFGDLREQLRNDIKASDEQAKAMGESIQNLQRQLKDGTYKEGSPEYQQLEGKLISQGTQFETFRKTQQRDFLRRESKIYKDVYLEVVEAVGQYASYYNYDVIVRFSRDNVGETDNAQELIQNMNRQVVWHNNGIDITDAVLKYLNQRYTPVAGNPEGAAPKK</sequence>
<dbReference type="PANTHER" id="PTHR35089:SF1">
    <property type="entry name" value="CHAPERONE PROTEIN SKP"/>
    <property type="match status" value="1"/>
</dbReference>
<dbReference type="Gene3D" id="3.30.910.20">
    <property type="entry name" value="Skp domain"/>
    <property type="match status" value="1"/>
</dbReference>
<dbReference type="STRING" id="756272.Plabr_1977"/>
<dbReference type="GO" id="GO:0050821">
    <property type="term" value="P:protein stabilization"/>
    <property type="evidence" value="ECO:0007669"/>
    <property type="project" value="TreeGrafter"/>
</dbReference>
<protein>
    <submittedName>
        <fullName evidence="3">Outer membrane chaperone Skp (OmpH)</fullName>
    </submittedName>
</protein>
<keyword evidence="4" id="KW-1185">Reference proteome</keyword>
<dbReference type="InterPro" id="IPR024930">
    <property type="entry name" value="Skp_dom_sf"/>
</dbReference>
<evidence type="ECO:0000313" key="3">
    <source>
        <dbReference type="EMBL" id="ADY59581.1"/>
    </source>
</evidence>
<accession>F0SHV1</accession>
<reference evidence="4" key="1">
    <citation type="submission" date="2011-02" db="EMBL/GenBank/DDBJ databases">
        <title>The complete genome of Planctomyces brasiliensis DSM 5305.</title>
        <authorList>
            <person name="Lucas S."/>
            <person name="Copeland A."/>
            <person name="Lapidus A."/>
            <person name="Bruce D."/>
            <person name="Goodwin L."/>
            <person name="Pitluck S."/>
            <person name="Kyrpides N."/>
            <person name="Mavromatis K."/>
            <person name="Pagani I."/>
            <person name="Ivanova N."/>
            <person name="Ovchinnikova G."/>
            <person name="Lu M."/>
            <person name="Detter J.C."/>
            <person name="Han C."/>
            <person name="Land M."/>
            <person name="Hauser L."/>
            <person name="Markowitz V."/>
            <person name="Cheng J.-F."/>
            <person name="Hugenholtz P."/>
            <person name="Woyke T."/>
            <person name="Wu D."/>
            <person name="Tindall B."/>
            <person name="Pomrenke H.G."/>
            <person name="Brambilla E."/>
            <person name="Klenk H.-P."/>
            <person name="Eisen J.A."/>
        </authorList>
    </citation>
    <scope>NUCLEOTIDE SEQUENCE [LARGE SCALE GENOMIC DNA]</scope>
    <source>
        <strain evidence="4">ATCC 49424 / DSM 5305 / JCM 21570 / NBRC 103401 / IFAM 1448</strain>
    </source>
</reference>
<dbReference type="GO" id="GO:0051082">
    <property type="term" value="F:unfolded protein binding"/>
    <property type="evidence" value="ECO:0007669"/>
    <property type="project" value="InterPro"/>
</dbReference>
<evidence type="ECO:0000256" key="1">
    <source>
        <dbReference type="ARBA" id="ARBA00009091"/>
    </source>
</evidence>
<keyword evidence="2" id="KW-0732">Signal</keyword>
<dbReference type="Pfam" id="PF03938">
    <property type="entry name" value="OmpH"/>
    <property type="match status" value="1"/>
</dbReference>
<dbReference type="OrthoDB" id="215077at2"/>
<proteinExistence type="inferred from homology"/>
<dbReference type="KEGG" id="pbs:Plabr_1977"/>